<feature type="transmembrane region" description="Helical" evidence="7">
    <location>
        <begin position="45"/>
        <end position="62"/>
    </location>
</feature>
<dbReference type="PROSITE" id="PS00688">
    <property type="entry name" value="SIGMA54_INTERACT_3"/>
    <property type="match status" value="1"/>
</dbReference>
<dbReference type="PANTHER" id="PTHR32071:SF117">
    <property type="entry name" value="PTS-DEPENDENT DIHYDROXYACETONE KINASE OPERON REGULATORY PROTEIN-RELATED"/>
    <property type="match status" value="1"/>
</dbReference>
<dbReference type="InterPro" id="IPR025943">
    <property type="entry name" value="Sigma_54_int_dom_ATP-bd_2"/>
</dbReference>
<dbReference type="EMBL" id="JACHEK010000002">
    <property type="protein sequence ID" value="MBB6143007.1"/>
    <property type="molecule type" value="Genomic_DNA"/>
</dbReference>
<protein>
    <submittedName>
        <fullName evidence="11">PAS domain S-box-containing protein</fullName>
    </submittedName>
</protein>
<proteinExistence type="predicted"/>
<dbReference type="InterPro" id="IPR003593">
    <property type="entry name" value="AAA+_ATPase"/>
</dbReference>
<dbReference type="PANTHER" id="PTHR32071">
    <property type="entry name" value="TRANSCRIPTIONAL REGULATORY PROTEIN"/>
    <property type="match status" value="1"/>
</dbReference>
<dbReference type="InterPro" id="IPR025662">
    <property type="entry name" value="Sigma_54_int_dom_ATP-bd_1"/>
</dbReference>
<dbReference type="InterPro" id="IPR009057">
    <property type="entry name" value="Homeodomain-like_sf"/>
</dbReference>
<keyword evidence="5" id="KW-0804">Transcription</keyword>
<evidence type="ECO:0000256" key="6">
    <source>
        <dbReference type="SAM" id="Coils"/>
    </source>
</evidence>
<dbReference type="InterPro" id="IPR000700">
    <property type="entry name" value="PAS-assoc_C"/>
</dbReference>
<dbReference type="Proteomes" id="UP000538666">
    <property type="component" value="Unassembled WGS sequence"/>
</dbReference>
<dbReference type="SMART" id="SM00382">
    <property type="entry name" value="AAA"/>
    <property type="match status" value="1"/>
</dbReference>
<feature type="domain" description="Sigma-54 factor interaction" evidence="8">
    <location>
        <begin position="317"/>
        <end position="546"/>
    </location>
</feature>
<evidence type="ECO:0000259" key="8">
    <source>
        <dbReference type="PROSITE" id="PS50045"/>
    </source>
</evidence>
<dbReference type="NCBIfam" id="TIGR00229">
    <property type="entry name" value="sensory_box"/>
    <property type="match status" value="1"/>
</dbReference>
<evidence type="ECO:0000256" key="2">
    <source>
        <dbReference type="ARBA" id="ARBA00022840"/>
    </source>
</evidence>
<keyword evidence="7" id="KW-0812">Transmembrane</keyword>
<evidence type="ECO:0000256" key="5">
    <source>
        <dbReference type="ARBA" id="ARBA00023163"/>
    </source>
</evidence>
<dbReference type="PROSITE" id="PS50045">
    <property type="entry name" value="SIGMA54_INTERACT_4"/>
    <property type="match status" value="1"/>
</dbReference>
<comment type="caution">
    <text evidence="11">The sequence shown here is derived from an EMBL/GenBank/DDBJ whole genome shotgun (WGS) entry which is preliminary data.</text>
</comment>
<dbReference type="FunFam" id="3.40.50.300:FF:000006">
    <property type="entry name" value="DNA-binding transcriptional regulator NtrC"/>
    <property type="match status" value="1"/>
</dbReference>
<evidence type="ECO:0000256" key="4">
    <source>
        <dbReference type="ARBA" id="ARBA00023125"/>
    </source>
</evidence>
<keyword evidence="12" id="KW-1185">Reference proteome</keyword>
<dbReference type="Pfam" id="PF25601">
    <property type="entry name" value="AAA_lid_14"/>
    <property type="match status" value="1"/>
</dbReference>
<dbReference type="SUPFAM" id="SSF52540">
    <property type="entry name" value="P-loop containing nucleoside triphosphate hydrolases"/>
    <property type="match status" value="1"/>
</dbReference>
<dbReference type="InterPro" id="IPR035965">
    <property type="entry name" value="PAS-like_dom_sf"/>
</dbReference>
<keyword evidence="4" id="KW-0238">DNA-binding</keyword>
<dbReference type="Pfam" id="PF00158">
    <property type="entry name" value="Sigma54_activat"/>
    <property type="match status" value="1"/>
</dbReference>
<feature type="transmembrane region" description="Helical" evidence="7">
    <location>
        <begin position="20"/>
        <end position="38"/>
    </location>
</feature>
<dbReference type="RefSeq" id="WP_050061955.1">
    <property type="nucleotide sequence ID" value="NZ_JACHEK010000002.1"/>
</dbReference>
<keyword evidence="1" id="KW-0547">Nucleotide-binding</keyword>
<gene>
    <name evidence="11" type="ORF">HNQ77_000951</name>
</gene>
<dbReference type="PROSITE" id="PS50112">
    <property type="entry name" value="PAS"/>
    <property type="match status" value="1"/>
</dbReference>
<evidence type="ECO:0000256" key="7">
    <source>
        <dbReference type="SAM" id="Phobius"/>
    </source>
</evidence>
<dbReference type="SUPFAM" id="SSF46689">
    <property type="entry name" value="Homeodomain-like"/>
    <property type="match status" value="1"/>
</dbReference>
<dbReference type="Gene3D" id="3.30.450.20">
    <property type="entry name" value="PAS domain"/>
    <property type="match status" value="1"/>
</dbReference>
<evidence type="ECO:0000256" key="3">
    <source>
        <dbReference type="ARBA" id="ARBA00023015"/>
    </source>
</evidence>
<keyword evidence="6" id="KW-0175">Coiled coil</keyword>
<dbReference type="InterPro" id="IPR027417">
    <property type="entry name" value="P-loop_NTPase"/>
</dbReference>
<dbReference type="InterPro" id="IPR058031">
    <property type="entry name" value="AAA_lid_NorR"/>
</dbReference>
<dbReference type="CDD" id="cd00130">
    <property type="entry name" value="PAS"/>
    <property type="match status" value="1"/>
</dbReference>
<evidence type="ECO:0000259" key="9">
    <source>
        <dbReference type="PROSITE" id="PS50112"/>
    </source>
</evidence>
<keyword evidence="3" id="KW-0805">Transcription regulation</keyword>
<dbReference type="Gene3D" id="2.10.70.100">
    <property type="match status" value="1"/>
</dbReference>
<dbReference type="PROSITE" id="PS50113">
    <property type="entry name" value="PAC"/>
    <property type="match status" value="1"/>
</dbReference>
<dbReference type="Pfam" id="PF08447">
    <property type="entry name" value="PAS_3"/>
    <property type="match status" value="1"/>
</dbReference>
<dbReference type="PROSITE" id="PS00675">
    <property type="entry name" value="SIGMA54_INTERACT_1"/>
    <property type="match status" value="1"/>
</dbReference>
<dbReference type="InterPro" id="IPR002078">
    <property type="entry name" value="Sigma_54_int"/>
</dbReference>
<evidence type="ECO:0000259" key="10">
    <source>
        <dbReference type="PROSITE" id="PS50113"/>
    </source>
</evidence>
<dbReference type="PROSITE" id="PS00676">
    <property type="entry name" value="SIGMA54_INTERACT_2"/>
    <property type="match status" value="1"/>
</dbReference>
<dbReference type="InterPro" id="IPR000014">
    <property type="entry name" value="PAS"/>
</dbReference>
<evidence type="ECO:0000313" key="11">
    <source>
        <dbReference type="EMBL" id="MBB6143007.1"/>
    </source>
</evidence>
<dbReference type="Gene3D" id="1.20.120.620">
    <property type="entry name" value="Backbone structure of the membrane domain of e. Coli histidine kinase receptor kdpd"/>
    <property type="match status" value="1"/>
</dbReference>
<name>A0A841JR39_9BACT</name>
<feature type="coiled-coil region" evidence="6">
    <location>
        <begin position="267"/>
        <end position="301"/>
    </location>
</feature>
<dbReference type="InterPro" id="IPR038318">
    <property type="entry name" value="KdpD_sf"/>
</dbReference>
<dbReference type="Gene3D" id="1.10.8.60">
    <property type="match status" value="1"/>
</dbReference>
<organism evidence="11 12">
    <name type="scientific">Silvibacterium bohemicum</name>
    <dbReference type="NCBI Taxonomy" id="1577686"/>
    <lineage>
        <taxon>Bacteria</taxon>
        <taxon>Pseudomonadati</taxon>
        <taxon>Acidobacteriota</taxon>
        <taxon>Terriglobia</taxon>
        <taxon>Terriglobales</taxon>
        <taxon>Acidobacteriaceae</taxon>
        <taxon>Silvibacterium</taxon>
    </lineage>
</organism>
<keyword evidence="7" id="KW-0472">Membrane</keyword>
<accession>A0A841JR39</accession>
<dbReference type="CDD" id="cd00009">
    <property type="entry name" value="AAA"/>
    <property type="match status" value="1"/>
</dbReference>
<feature type="domain" description="PAC" evidence="10">
    <location>
        <begin position="218"/>
        <end position="269"/>
    </location>
</feature>
<dbReference type="Gene3D" id="1.10.10.60">
    <property type="entry name" value="Homeodomain-like"/>
    <property type="match status" value="1"/>
</dbReference>
<evidence type="ECO:0000313" key="12">
    <source>
        <dbReference type="Proteomes" id="UP000538666"/>
    </source>
</evidence>
<dbReference type="GO" id="GO:0005524">
    <property type="term" value="F:ATP binding"/>
    <property type="evidence" value="ECO:0007669"/>
    <property type="project" value="UniProtKB-KW"/>
</dbReference>
<evidence type="ECO:0000256" key="1">
    <source>
        <dbReference type="ARBA" id="ARBA00022741"/>
    </source>
</evidence>
<feature type="domain" description="PAS" evidence="9">
    <location>
        <begin position="169"/>
        <end position="215"/>
    </location>
</feature>
<dbReference type="Gene3D" id="3.40.50.300">
    <property type="entry name" value="P-loop containing nucleotide triphosphate hydrolases"/>
    <property type="match status" value="1"/>
</dbReference>
<dbReference type="SUPFAM" id="SSF55785">
    <property type="entry name" value="PYP-like sensor domain (PAS domain)"/>
    <property type="match status" value="1"/>
</dbReference>
<dbReference type="OrthoDB" id="9804019at2"/>
<feature type="transmembrane region" description="Helical" evidence="7">
    <location>
        <begin position="90"/>
        <end position="109"/>
    </location>
</feature>
<dbReference type="GO" id="GO:0003677">
    <property type="term" value="F:DNA binding"/>
    <property type="evidence" value="ECO:0007669"/>
    <property type="project" value="UniProtKB-KW"/>
</dbReference>
<reference evidence="11 12" key="1">
    <citation type="submission" date="2020-08" db="EMBL/GenBank/DDBJ databases">
        <title>Genomic Encyclopedia of Type Strains, Phase IV (KMG-IV): sequencing the most valuable type-strain genomes for metagenomic binning, comparative biology and taxonomic classification.</title>
        <authorList>
            <person name="Goeker M."/>
        </authorList>
    </citation>
    <scope>NUCLEOTIDE SEQUENCE [LARGE SCALE GENOMIC DNA]</scope>
    <source>
        <strain evidence="11 12">DSM 103733</strain>
    </source>
</reference>
<dbReference type="InterPro" id="IPR025944">
    <property type="entry name" value="Sigma_54_int_dom_CS"/>
</dbReference>
<sequence>MLQLVVLLKKYPALSIVLRYGVAIASAAGAFAIALFLQSLHMRDPYALVFLAAFWIGVWYGGEGPGILGLVLCTLELTMFLHSQNGLFHIGRYDVAVYCLYFLFVYRIYRFSRLRRRIESSLEQSRDRLEAEVQIRTAELRRRDAYLTEAEKISRTGSWAWNATTSKGFWSSELLRILGFSEESDLTFPFGYCESVHPDDEPDLHAIWQEALQERIEIDHKHRILRSDGSIRHVRFLGRPFPTCNAETEFIGTVTDVTEQHEDREALRKSLEDNQVLLEENKNLQEKLRKENISLQELNLALQGELAAIQRVKFEKIVGGSPALQRTLSKVEQVASTDATVLITGETGTGKELIAQAIHENSKRSRMPFRSVNCAAVPATLIAEELFGHEKGAFTGADRQRVGQFELAAGGTLFLDEIAEIPVEMQATLLRVLEERTFQRVGGTKIISTDVRIIAATNRDLHAAMRSGEFRQDLYYRLNSFPIEVPPLRERREDIPLLVNHFIGVSAAKHGKTIRNIEKRGMELLRLYDWPGNIRELKNVIDTSVIVSNGEGLSIDEELLFATRPTEDAPMGSLQRQMASYERMLIERALAETQGRVYGPSGAAVMLHVPPSTLSAKMKTLNIDPTKFKGR</sequence>
<keyword evidence="7" id="KW-1133">Transmembrane helix</keyword>
<keyword evidence="2" id="KW-0067">ATP-binding</keyword>
<dbReference type="AlphaFoldDB" id="A0A841JR39"/>
<dbReference type="InterPro" id="IPR013655">
    <property type="entry name" value="PAS_fold_3"/>
</dbReference>
<dbReference type="GO" id="GO:0006355">
    <property type="term" value="P:regulation of DNA-templated transcription"/>
    <property type="evidence" value="ECO:0007669"/>
    <property type="project" value="InterPro"/>
</dbReference>